<dbReference type="EMBL" id="JACBZF010000003">
    <property type="protein sequence ID" value="NYH95691.1"/>
    <property type="molecule type" value="Genomic_DNA"/>
</dbReference>
<keyword evidence="7" id="KW-1185">Reference proteome</keyword>
<dbReference type="SUPFAM" id="SSF158442">
    <property type="entry name" value="DsbB-like"/>
    <property type="match status" value="1"/>
</dbReference>
<comment type="subcellular location">
    <subcellularLocation>
        <location evidence="1">Membrane</location>
        <topology evidence="1">Multi-pass membrane protein</topology>
    </subcellularLocation>
</comment>
<evidence type="ECO:0000256" key="3">
    <source>
        <dbReference type="ARBA" id="ARBA00022989"/>
    </source>
</evidence>
<sequence length="159" mass="16842">MALREGTRIARALALTAPALLLAGAYVSQYVFGLYPCEMCWWQRWPHFAAIGLAALAYLRPPGRTFVWLAAAAIAVSGLIGGFHAGVEYGWWEGLTACATTASAGGDPLEAILNAPITRCDVAPWTLMGISLAGWNFLFSCASALAIAILLAGSRRSPE</sequence>
<proteinExistence type="predicted"/>
<evidence type="ECO:0000256" key="2">
    <source>
        <dbReference type="ARBA" id="ARBA00022692"/>
    </source>
</evidence>
<dbReference type="GO" id="GO:0015035">
    <property type="term" value="F:protein-disulfide reductase activity"/>
    <property type="evidence" value="ECO:0007669"/>
    <property type="project" value="InterPro"/>
</dbReference>
<evidence type="ECO:0000313" key="7">
    <source>
        <dbReference type="Proteomes" id="UP000522081"/>
    </source>
</evidence>
<dbReference type="PIRSF" id="PIRSF033913">
    <property type="entry name" value="S-S_format_DsbB"/>
    <property type="match status" value="1"/>
</dbReference>
<evidence type="ECO:0000256" key="4">
    <source>
        <dbReference type="ARBA" id="ARBA00023136"/>
    </source>
</evidence>
<feature type="transmembrane region" description="Helical" evidence="5">
    <location>
        <begin position="12"/>
        <end position="35"/>
    </location>
</feature>
<evidence type="ECO:0000313" key="6">
    <source>
        <dbReference type="EMBL" id="NYH95691.1"/>
    </source>
</evidence>
<dbReference type="InterPro" id="IPR023380">
    <property type="entry name" value="DsbB-like_sf"/>
</dbReference>
<feature type="transmembrane region" description="Helical" evidence="5">
    <location>
        <begin position="41"/>
        <end position="59"/>
    </location>
</feature>
<comment type="caution">
    <text evidence="6">The sequence shown here is derived from an EMBL/GenBank/DDBJ whole genome shotgun (WGS) entry which is preliminary data.</text>
</comment>
<reference evidence="6 7" key="1">
    <citation type="submission" date="2020-07" db="EMBL/GenBank/DDBJ databases">
        <title>Genomic Encyclopedia of Type Strains, Phase IV (KMG-IV): sequencing the most valuable type-strain genomes for metagenomic binning, comparative biology and taxonomic classification.</title>
        <authorList>
            <person name="Goeker M."/>
        </authorList>
    </citation>
    <scope>NUCLEOTIDE SEQUENCE [LARGE SCALE GENOMIC DNA]</scope>
    <source>
        <strain evidence="6 7">DSM 29043</strain>
    </source>
</reference>
<dbReference type="Gene3D" id="1.20.1550.10">
    <property type="entry name" value="DsbB-like"/>
    <property type="match status" value="1"/>
</dbReference>
<dbReference type="InterPro" id="IPR003752">
    <property type="entry name" value="DiS_bond_form_DsbB/BdbC"/>
</dbReference>
<keyword evidence="2 5" id="KW-0812">Transmembrane</keyword>
<evidence type="ECO:0000256" key="5">
    <source>
        <dbReference type="SAM" id="Phobius"/>
    </source>
</evidence>
<dbReference type="AlphaFoldDB" id="A0A7Z0BT84"/>
<accession>A0A7Z0BT84</accession>
<keyword evidence="4 5" id="KW-0472">Membrane</keyword>
<evidence type="ECO:0000256" key="1">
    <source>
        <dbReference type="ARBA" id="ARBA00004141"/>
    </source>
</evidence>
<feature type="transmembrane region" description="Helical" evidence="5">
    <location>
        <begin position="132"/>
        <end position="153"/>
    </location>
</feature>
<dbReference type="Pfam" id="PF02600">
    <property type="entry name" value="DsbB"/>
    <property type="match status" value="1"/>
</dbReference>
<gene>
    <name evidence="6" type="ORF">FHS75_002020</name>
</gene>
<dbReference type="RefSeq" id="WP_179407595.1">
    <property type="nucleotide sequence ID" value="NZ_BMGF01000003.1"/>
</dbReference>
<dbReference type="InterPro" id="IPR024199">
    <property type="entry name" value="Uncharacterised_DsbB"/>
</dbReference>
<protein>
    <submittedName>
        <fullName evidence="6">Disulfide bond formation protein DsbB</fullName>
    </submittedName>
</protein>
<keyword evidence="3 5" id="KW-1133">Transmembrane helix</keyword>
<dbReference type="GO" id="GO:0006457">
    <property type="term" value="P:protein folding"/>
    <property type="evidence" value="ECO:0007669"/>
    <property type="project" value="InterPro"/>
</dbReference>
<dbReference type="Proteomes" id="UP000522081">
    <property type="component" value="Unassembled WGS sequence"/>
</dbReference>
<feature type="transmembrane region" description="Helical" evidence="5">
    <location>
        <begin position="66"/>
        <end position="87"/>
    </location>
</feature>
<organism evidence="6 7">
    <name type="scientific">Novosphingobium marinum</name>
    <dbReference type="NCBI Taxonomy" id="1514948"/>
    <lineage>
        <taxon>Bacteria</taxon>
        <taxon>Pseudomonadati</taxon>
        <taxon>Pseudomonadota</taxon>
        <taxon>Alphaproteobacteria</taxon>
        <taxon>Sphingomonadales</taxon>
        <taxon>Sphingomonadaceae</taxon>
        <taxon>Novosphingobium</taxon>
    </lineage>
</organism>
<name>A0A7Z0BT84_9SPHN</name>
<dbReference type="GO" id="GO:0016020">
    <property type="term" value="C:membrane"/>
    <property type="evidence" value="ECO:0007669"/>
    <property type="project" value="UniProtKB-SubCell"/>
</dbReference>